<dbReference type="RefSeq" id="WP_212526422.1">
    <property type="nucleotide sequence ID" value="NZ_JAGSOG010000003.1"/>
</dbReference>
<accession>A0A941EQG8</accession>
<dbReference type="PROSITE" id="PS51819">
    <property type="entry name" value="VOC"/>
    <property type="match status" value="1"/>
</dbReference>
<name>A0A941EQG8_9ACTN</name>
<dbReference type="SUPFAM" id="SSF54593">
    <property type="entry name" value="Glyoxalase/Bleomycin resistance protein/Dihydroxybiphenyl dioxygenase"/>
    <property type="match status" value="1"/>
</dbReference>
<dbReference type="Gene3D" id="3.10.180.10">
    <property type="entry name" value="2,3-Dihydroxybiphenyl 1,2-Dioxygenase, domain 1"/>
    <property type="match status" value="1"/>
</dbReference>
<organism evidence="2 3">
    <name type="scientific">Actinospica durhamensis</name>
    <dbReference type="NCBI Taxonomy" id="1508375"/>
    <lineage>
        <taxon>Bacteria</taxon>
        <taxon>Bacillati</taxon>
        <taxon>Actinomycetota</taxon>
        <taxon>Actinomycetes</taxon>
        <taxon>Catenulisporales</taxon>
        <taxon>Actinospicaceae</taxon>
        <taxon>Actinospica</taxon>
    </lineage>
</organism>
<dbReference type="InterPro" id="IPR029068">
    <property type="entry name" value="Glyas_Bleomycin-R_OHBP_Dase"/>
</dbReference>
<dbReference type="AlphaFoldDB" id="A0A941EQG8"/>
<evidence type="ECO:0000313" key="3">
    <source>
        <dbReference type="Proteomes" id="UP000675781"/>
    </source>
</evidence>
<sequence length="148" mass="15568">MTNSPSPAAAPDHAAAGGLRCFPLLFVRKVAAVAEFYEGLGFTRHAQNPPTGEPHYVGLRRDQAELAVVNGTWPQEQYGVEAGAAPTAAMFVFVDDVDAVLERLRSEGTTVLREPVNMPWGERIAHVTDPEGGAVALASPIPAAHAAG</sequence>
<evidence type="ECO:0000313" key="2">
    <source>
        <dbReference type="EMBL" id="MBR7831889.1"/>
    </source>
</evidence>
<dbReference type="Pfam" id="PF00903">
    <property type="entry name" value="Glyoxalase"/>
    <property type="match status" value="1"/>
</dbReference>
<keyword evidence="3" id="KW-1185">Reference proteome</keyword>
<dbReference type="Proteomes" id="UP000675781">
    <property type="component" value="Unassembled WGS sequence"/>
</dbReference>
<evidence type="ECO:0000259" key="1">
    <source>
        <dbReference type="PROSITE" id="PS51819"/>
    </source>
</evidence>
<gene>
    <name evidence="2" type="ORF">KDL01_01375</name>
</gene>
<dbReference type="InterPro" id="IPR037523">
    <property type="entry name" value="VOC_core"/>
</dbReference>
<feature type="domain" description="VOC" evidence="1">
    <location>
        <begin position="18"/>
        <end position="140"/>
    </location>
</feature>
<dbReference type="EMBL" id="JAGSOG010000003">
    <property type="protein sequence ID" value="MBR7831889.1"/>
    <property type="molecule type" value="Genomic_DNA"/>
</dbReference>
<dbReference type="InterPro" id="IPR004360">
    <property type="entry name" value="Glyas_Fos-R_dOase_dom"/>
</dbReference>
<reference evidence="2" key="1">
    <citation type="submission" date="2021-04" db="EMBL/GenBank/DDBJ databases">
        <title>Genome based classification of Actinospica acidithermotolerans sp. nov., an actinobacterium isolated from an Indonesian hot spring.</title>
        <authorList>
            <person name="Kusuma A.B."/>
            <person name="Putra K.E."/>
            <person name="Nafisah S."/>
            <person name="Loh J."/>
            <person name="Nouioui I."/>
            <person name="Goodfellow M."/>
        </authorList>
    </citation>
    <scope>NUCLEOTIDE SEQUENCE</scope>
    <source>
        <strain evidence="2">CSCA 57</strain>
    </source>
</reference>
<comment type="caution">
    <text evidence="2">The sequence shown here is derived from an EMBL/GenBank/DDBJ whole genome shotgun (WGS) entry which is preliminary data.</text>
</comment>
<proteinExistence type="predicted"/>
<protein>
    <submittedName>
        <fullName evidence="2">VOC family protein</fullName>
    </submittedName>
</protein>